<reference evidence="1 2" key="1">
    <citation type="journal article" date="2015" name="Genome Biol. Evol.">
        <title>Comparative Genomics of a Bacterivorous Green Alga Reveals Evolutionary Causalities and Consequences of Phago-Mixotrophic Mode of Nutrition.</title>
        <authorList>
            <person name="Burns J.A."/>
            <person name="Paasch A."/>
            <person name="Narechania A."/>
            <person name="Kim E."/>
        </authorList>
    </citation>
    <scope>NUCLEOTIDE SEQUENCE [LARGE SCALE GENOMIC DNA]</scope>
    <source>
        <strain evidence="1 2">PLY_AMNH</strain>
    </source>
</reference>
<accession>A0AAE0CF30</accession>
<keyword evidence="2" id="KW-1185">Reference proteome</keyword>
<comment type="caution">
    <text evidence="1">The sequence shown here is derived from an EMBL/GenBank/DDBJ whole genome shotgun (WGS) entry which is preliminary data.</text>
</comment>
<evidence type="ECO:0000313" key="1">
    <source>
        <dbReference type="EMBL" id="KAK3253873.1"/>
    </source>
</evidence>
<dbReference type="EMBL" id="LGRX02024601">
    <property type="protein sequence ID" value="KAK3253873.1"/>
    <property type="molecule type" value="Genomic_DNA"/>
</dbReference>
<protein>
    <submittedName>
        <fullName evidence="1">Uncharacterized protein</fullName>
    </submittedName>
</protein>
<gene>
    <name evidence="1" type="ORF">CYMTET_36907</name>
</gene>
<sequence>MTGADGRLDHFKILKPNQTCKYLGVLLAFTGSWEQEKQAATEEMTRRIQALLRSPLTPYQKEYSLHSAILGNFRYGLHLGLYTTVEIDELDKLIGGATKNIQGLPRNCTPNIFTTEEKARFGLGMMPLQAVYAQSVWSGLQEATQSEEDKGAIRGPTWRQMNLKSRLRMSHVSRSTRGLIEHNCAKRLDCEGLTKLWGGHQTKYNTLRKMNALLRYNITLQ</sequence>
<dbReference type="AlphaFoldDB" id="A0AAE0CF30"/>
<dbReference type="Proteomes" id="UP001190700">
    <property type="component" value="Unassembled WGS sequence"/>
</dbReference>
<organism evidence="1 2">
    <name type="scientific">Cymbomonas tetramitiformis</name>
    <dbReference type="NCBI Taxonomy" id="36881"/>
    <lineage>
        <taxon>Eukaryota</taxon>
        <taxon>Viridiplantae</taxon>
        <taxon>Chlorophyta</taxon>
        <taxon>Pyramimonadophyceae</taxon>
        <taxon>Pyramimonadales</taxon>
        <taxon>Pyramimonadaceae</taxon>
        <taxon>Cymbomonas</taxon>
    </lineage>
</organism>
<proteinExistence type="predicted"/>
<name>A0AAE0CF30_9CHLO</name>
<evidence type="ECO:0000313" key="2">
    <source>
        <dbReference type="Proteomes" id="UP001190700"/>
    </source>
</evidence>